<evidence type="ECO:0008006" key="5">
    <source>
        <dbReference type="Google" id="ProtNLM"/>
    </source>
</evidence>
<keyword evidence="4" id="KW-1185">Reference proteome</keyword>
<protein>
    <recommendedName>
        <fullName evidence="5">EXPERA domain-containing protein</fullName>
    </recommendedName>
</protein>
<proteinExistence type="predicted"/>
<dbReference type="PANTHER" id="PTHR37919:SF2">
    <property type="entry name" value="EXPERA DOMAIN-CONTAINING PROTEIN"/>
    <property type="match status" value="1"/>
</dbReference>
<feature type="region of interest" description="Disordered" evidence="1">
    <location>
        <begin position="1"/>
        <end position="56"/>
    </location>
</feature>
<feature type="transmembrane region" description="Helical" evidence="2">
    <location>
        <begin position="183"/>
        <end position="206"/>
    </location>
</feature>
<feature type="transmembrane region" description="Helical" evidence="2">
    <location>
        <begin position="72"/>
        <end position="92"/>
    </location>
</feature>
<gene>
    <name evidence="3" type="ORF">PV05_11660</name>
</gene>
<evidence type="ECO:0000256" key="2">
    <source>
        <dbReference type="SAM" id="Phobius"/>
    </source>
</evidence>
<sequence length="264" mass="29577">MVSTRHHPRPFPEPATPTGSSRSNATSPSPSADNSITVVSPSSRKRKSNRPSSTKRSLTATYNFSHKLPPLLMIWLFVSLPLVIWDTAYMLLRPHTMPGGKLHSPIWTLYALYGTVDYIYGWPAWDNHVGFSAAQASLNALETIMYIYYLTVVIKSGAEKYFRAQSIDEFFLGSSENTVSGPGVARAVLVLFSTAVMTLSKTVLYWLNEYFGGFANIGHNTPYRLIMLWIIPNGLWLLFPTYMIYVLGKDILANMEGADHDKED</sequence>
<keyword evidence="2" id="KW-0472">Membrane</keyword>
<dbReference type="OrthoDB" id="60858at2759"/>
<feature type="compositionally biased region" description="Low complexity" evidence="1">
    <location>
        <begin position="20"/>
        <end position="32"/>
    </location>
</feature>
<dbReference type="EMBL" id="KN847323">
    <property type="protein sequence ID" value="KIW50036.1"/>
    <property type="molecule type" value="Genomic_DNA"/>
</dbReference>
<dbReference type="AlphaFoldDB" id="A0A0D2BD34"/>
<dbReference type="HOGENOM" id="CLU_076143_0_0_1"/>
<dbReference type="RefSeq" id="XP_013310620.1">
    <property type="nucleotide sequence ID" value="XM_013455166.1"/>
</dbReference>
<evidence type="ECO:0000313" key="3">
    <source>
        <dbReference type="EMBL" id="KIW50036.1"/>
    </source>
</evidence>
<name>A0A0D2BD34_9EURO</name>
<dbReference type="PANTHER" id="PTHR37919">
    <property type="entry name" value="PROTEIN CBG05606"/>
    <property type="match status" value="1"/>
</dbReference>
<dbReference type="STRING" id="348802.A0A0D2BD34"/>
<feature type="transmembrane region" description="Helical" evidence="2">
    <location>
        <begin position="226"/>
        <end position="247"/>
    </location>
</feature>
<organism evidence="3 4">
    <name type="scientific">Exophiala xenobiotica</name>
    <dbReference type="NCBI Taxonomy" id="348802"/>
    <lineage>
        <taxon>Eukaryota</taxon>
        <taxon>Fungi</taxon>
        <taxon>Dikarya</taxon>
        <taxon>Ascomycota</taxon>
        <taxon>Pezizomycotina</taxon>
        <taxon>Eurotiomycetes</taxon>
        <taxon>Chaetothyriomycetidae</taxon>
        <taxon>Chaetothyriales</taxon>
        <taxon>Herpotrichiellaceae</taxon>
        <taxon>Exophiala</taxon>
    </lineage>
</organism>
<dbReference type="Proteomes" id="UP000054342">
    <property type="component" value="Unassembled WGS sequence"/>
</dbReference>
<reference evidence="3 4" key="1">
    <citation type="submission" date="2015-01" db="EMBL/GenBank/DDBJ databases">
        <title>The Genome Sequence of Exophiala xenobiotica CBS118157.</title>
        <authorList>
            <consortium name="The Broad Institute Genomics Platform"/>
            <person name="Cuomo C."/>
            <person name="de Hoog S."/>
            <person name="Gorbushina A."/>
            <person name="Stielow B."/>
            <person name="Teixiera M."/>
            <person name="Abouelleil A."/>
            <person name="Chapman S.B."/>
            <person name="Priest M."/>
            <person name="Young S.K."/>
            <person name="Wortman J."/>
            <person name="Nusbaum C."/>
            <person name="Birren B."/>
        </authorList>
    </citation>
    <scope>NUCLEOTIDE SEQUENCE [LARGE SCALE GENOMIC DNA]</scope>
    <source>
        <strain evidence="3 4">CBS 118157</strain>
    </source>
</reference>
<keyword evidence="2" id="KW-1133">Transmembrane helix</keyword>
<dbReference type="GeneID" id="25333568"/>
<evidence type="ECO:0000313" key="4">
    <source>
        <dbReference type="Proteomes" id="UP000054342"/>
    </source>
</evidence>
<keyword evidence="2" id="KW-0812">Transmembrane</keyword>
<evidence type="ECO:0000256" key="1">
    <source>
        <dbReference type="SAM" id="MobiDB-lite"/>
    </source>
</evidence>
<accession>A0A0D2BD34</accession>